<organism evidence="1 2">
    <name type="scientific">Engystomops pustulosus</name>
    <name type="common">Tungara frog</name>
    <name type="synonym">Physalaemus pustulosus</name>
    <dbReference type="NCBI Taxonomy" id="76066"/>
    <lineage>
        <taxon>Eukaryota</taxon>
        <taxon>Metazoa</taxon>
        <taxon>Chordata</taxon>
        <taxon>Craniata</taxon>
        <taxon>Vertebrata</taxon>
        <taxon>Euteleostomi</taxon>
        <taxon>Amphibia</taxon>
        <taxon>Batrachia</taxon>
        <taxon>Anura</taxon>
        <taxon>Neobatrachia</taxon>
        <taxon>Hyloidea</taxon>
        <taxon>Leptodactylidae</taxon>
        <taxon>Leiuperinae</taxon>
        <taxon>Engystomops</taxon>
    </lineage>
</organism>
<evidence type="ECO:0000313" key="1">
    <source>
        <dbReference type="EMBL" id="KAG8551021.1"/>
    </source>
</evidence>
<dbReference type="EMBL" id="WNYA01000013">
    <property type="protein sequence ID" value="KAG8551021.1"/>
    <property type="molecule type" value="Genomic_DNA"/>
</dbReference>
<proteinExistence type="predicted"/>
<sequence length="90" mass="10946">MYSVTIAKYKKKALRHFLMATRQIIPRLWRSNETPTRLQWIEALDSIKHMEELKASDEGRYEQFNNIWSVWIDYRHIPALRNWLSTDPQI</sequence>
<dbReference type="AlphaFoldDB" id="A0AAV6ZPP6"/>
<dbReference type="Proteomes" id="UP000824782">
    <property type="component" value="Unassembled WGS sequence"/>
</dbReference>
<gene>
    <name evidence="1" type="ORF">GDO81_021894</name>
</gene>
<accession>A0AAV6ZPP6</accession>
<protein>
    <submittedName>
        <fullName evidence="1">Uncharacterized protein</fullName>
    </submittedName>
</protein>
<keyword evidence="2" id="KW-1185">Reference proteome</keyword>
<reference evidence="1" key="1">
    <citation type="thesis" date="2020" institute="ProQuest LLC" country="789 East Eisenhower Parkway, Ann Arbor, MI, USA">
        <title>Comparative Genomics and Chromosome Evolution.</title>
        <authorList>
            <person name="Mudd A.B."/>
        </authorList>
    </citation>
    <scope>NUCLEOTIDE SEQUENCE</scope>
    <source>
        <strain evidence="1">237g6f4</strain>
        <tissue evidence="1">Blood</tissue>
    </source>
</reference>
<comment type="caution">
    <text evidence="1">The sequence shown here is derived from an EMBL/GenBank/DDBJ whole genome shotgun (WGS) entry which is preliminary data.</text>
</comment>
<evidence type="ECO:0000313" key="2">
    <source>
        <dbReference type="Proteomes" id="UP000824782"/>
    </source>
</evidence>
<name>A0AAV6ZPP6_ENGPU</name>